<gene>
    <name evidence="1" type="ORF">CAMRE0001_2572</name>
</gene>
<sequence length="41" mass="4794">MSKNTRAAKQHIFILFCVILAQGVLRKKKFSRYKAKRTAKI</sequence>
<evidence type="ECO:0000313" key="1">
    <source>
        <dbReference type="EMBL" id="EEF13330.1"/>
    </source>
</evidence>
<dbReference type="AlphaFoldDB" id="B9D3V3"/>
<protein>
    <submittedName>
        <fullName evidence="1">Uncharacterized protein</fullName>
    </submittedName>
</protein>
<dbReference type="EMBL" id="ACFU01000022">
    <property type="protein sequence ID" value="EEF13330.1"/>
    <property type="molecule type" value="Genomic_DNA"/>
</dbReference>
<keyword evidence="2" id="KW-1185">Reference proteome</keyword>
<proteinExistence type="predicted"/>
<name>B9D3V3_CAMRE</name>
<reference evidence="1 2" key="1">
    <citation type="submission" date="2008-08" db="EMBL/GenBank/DDBJ databases">
        <authorList>
            <person name="Madupu R."/>
            <person name="Durkin A.S."/>
            <person name="Torralba M."/>
            <person name="Methe B."/>
            <person name="Sutton G.G."/>
            <person name="Strausberg R.L."/>
            <person name="Nelson K.E."/>
        </authorList>
    </citation>
    <scope>NUCLEOTIDE SEQUENCE [LARGE SCALE GENOMIC DNA]</scope>
    <source>
        <strain evidence="1 2">RM3267</strain>
    </source>
</reference>
<comment type="caution">
    <text evidence="1">The sequence shown here is derived from an EMBL/GenBank/DDBJ whole genome shotgun (WGS) entry which is preliminary data.</text>
</comment>
<evidence type="ECO:0000313" key="2">
    <source>
        <dbReference type="Proteomes" id="UP000003082"/>
    </source>
</evidence>
<accession>B9D3V3</accession>
<dbReference type="Proteomes" id="UP000003082">
    <property type="component" value="Unassembled WGS sequence"/>
</dbReference>
<organism evidence="1 2">
    <name type="scientific">Campylobacter rectus RM3267</name>
    <dbReference type="NCBI Taxonomy" id="553218"/>
    <lineage>
        <taxon>Bacteria</taxon>
        <taxon>Pseudomonadati</taxon>
        <taxon>Campylobacterota</taxon>
        <taxon>Epsilonproteobacteria</taxon>
        <taxon>Campylobacterales</taxon>
        <taxon>Campylobacteraceae</taxon>
        <taxon>Campylobacter</taxon>
    </lineage>
</organism>